<organism evidence="2 3">
    <name type="scientific">Maridesulfovibrio ferrireducens</name>
    <dbReference type="NCBI Taxonomy" id="246191"/>
    <lineage>
        <taxon>Bacteria</taxon>
        <taxon>Pseudomonadati</taxon>
        <taxon>Thermodesulfobacteriota</taxon>
        <taxon>Desulfovibrionia</taxon>
        <taxon>Desulfovibrionales</taxon>
        <taxon>Desulfovibrionaceae</taxon>
        <taxon>Maridesulfovibrio</taxon>
    </lineage>
</organism>
<evidence type="ECO:0000313" key="3">
    <source>
        <dbReference type="Proteomes" id="UP000199053"/>
    </source>
</evidence>
<gene>
    <name evidence="2" type="ORF">SAMN05660337_0803</name>
</gene>
<feature type="transmembrane region" description="Helical" evidence="1">
    <location>
        <begin position="9"/>
        <end position="29"/>
    </location>
</feature>
<keyword evidence="1" id="KW-0472">Membrane</keyword>
<keyword evidence="3" id="KW-1185">Reference proteome</keyword>
<sequence>MDSKKSKKIWCLTVALGVFVLIGTGLFFVNKMSIAKPVLNAGYKFFLGASAKSLDLNSSEINKLNRCFVLNKKVVDKAVLIIVNDDVTINGSTGIIGQDTKLKYKVVLEGKEGMKFTPQMRSCSRKNLVGKIVYNFERGAEAIAQYIDNPAFKNRAVEILDM</sequence>
<proteinExistence type="predicted"/>
<evidence type="ECO:0000256" key="1">
    <source>
        <dbReference type="SAM" id="Phobius"/>
    </source>
</evidence>
<name>A0A1G9CUY2_9BACT</name>
<accession>A0A1G9CUY2</accession>
<keyword evidence="1" id="KW-0812">Transmembrane</keyword>
<keyword evidence="1" id="KW-1133">Transmembrane helix</keyword>
<dbReference type="RefSeq" id="WP_092158424.1">
    <property type="nucleotide sequence ID" value="NZ_FNGA01000001.1"/>
</dbReference>
<dbReference type="STRING" id="246191.SAMN05660337_0803"/>
<protein>
    <submittedName>
        <fullName evidence="2">Uncharacterized protein</fullName>
    </submittedName>
</protein>
<reference evidence="3" key="1">
    <citation type="submission" date="2016-10" db="EMBL/GenBank/DDBJ databases">
        <authorList>
            <person name="Varghese N."/>
            <person name="Submissions S."/>
        </authorList>
    </citation>
    <scope>NUCLEOTIDE SEQUENCE [LARGE SCALE GENOMIC DNA]</scope>
    <source>
        <strain evidence="3">DSM 16995</strain>
    </source>
</reference>
<dbReference type="Proteomes" id="UP000199053">
    <property type="component" value="Unassembled WGS sequence"/>
</dbReference>
<evidence type="ECO:0000313" key="2">
    <source>
        <dbReference type="EMBL" id="SDK55471.1"/>
    </source>
</evidence>
<dbReference type="AlphaFoldDB" id="A0A1G9CUY2"/>
<dbReference type="EMBL" id="FNGA01000001">
    <property type="protein sequence ID" value="SDK55471.1"/>
    <property type="molecule type" value="Genomic_DNA"/>
</dbReference>
<dbReference type="OrthoDB" id="5457938at2"/>